<evidence type="ECO:0000313" key="3">
    <source>
        <dbReference type="Proteomes" id="UP001595377"/>
    </source>
</evidence>
<name>A0ABV7DN89_9HYPH</name>
<keyword evidence="1" id="KW-0812">Transmembrane</keyword>
<organism evidence="2 3">
    <name type="scientific">Shinella pollutisoli</name>
    <dbReference type="NCBI Taxonomy" id="2250594"/>
    <lineage>
        <taxon>Bacteria</taxon>
        <taxon>Pseudomonadati</taxon>
        <taxon>Pseudomonadota</taxon>
        <taxon>Alphaproteobacteria</taxon>
        <taxon>Hyphomicrobiales</taxon>
        <taxon>Rhizobiaceae</taxon>
        <taxon>Shinella</taxon>
    </lineage>
</organism>
<accession>A0ABV7DN89</accession>
<keyword evidence="1" id="KW-0472">Membrane</keyword>
<comment type="caution">
    <text evidence="2">The sequence shown here is derived from an EMBL/GenBank/DDBJ whole genome shotgun (WGS) entry which is preliminary data.</text>
</comment>
<gene>
    <name evidence="2" type="ORF">ACFOHH_22380</name>
</gene>
<dbReference type="RefSeq" id="WP_257315008.1">
    <property type="nucleotide sequence ID" value="NZ_JANFDG010000009.1"/>
</dbReference>
<reference evidence="3" key="1">
    <citation type="journal article" date="2019" name="Int. J. Syst. Evol. Microbiol.">
        <title>The Global Catalogue of Microorganisms (GCM) 10K type strain sequencing project: providing services to taxonomists for standard genome sequencing and annotation.</title>
        <authorList>
            <consortium name="The Broad Institute Genomics Platform"/>
            <consortium name="The Broad Institute Genome Sequencing Center for Infectious Disease"/>
            <person name="Wu L."/>
            <person name="Ma J."/>
        </authorList>
    </citation>
    <scope>NUCLEOTIDE SEQUENCE [LARGE SCALE GENOMIC DNA]</scope>
    <source>
        <strain evidence="3">KCTC 52677</strain>
    </source>
</reference>
<evidence type="ECO:0000313" key="2">
    <source>
        <dbReference type="EMBL" id="MFC3075875.1"/>
    </source>
</evidence>
<evidence type="ECO:0000256" key="1">
    <source>
        <dbReference type="SAM" id="Phobius"/>
    </source>
</evidence>
<sequence length="84" mass="9683">MKIVWDEPKRIANLDKHHLNFEDVVFFRWETAHIAPTHSSRMKAIGEFGGLVTVIVYAELGVEAISIISFRVAKREERSLFDGR</sequence>
<dbReference type="InterPro" id="IPR038573">
    <property type="entry name" value="BrnT_sf"/>
</dbReference>
<proteinExistence type="predicted"/>
<dbReference type="Gene3D" id="3.10.450.530">
    <property type="entry name" value="Ribonuclease toxin, BrnT, of type II toxin-antitoxin system"/>
    <property type="match status" value="1"/>
</dbReference>
<feature type="transmembrane region" description="Helical" evidence="1">
    <location>
        <begin position="48"/>
        <end position="70"/>
    </location>
</feature>
<protein>
    <submittedName>
        <fullName evidence="2">BrnT family toxin</fullName>
    </submittedName>
</protein>
<dbReference type="InterPro" id="IPR007460">
    <property type="entry name" value="BrnT_toxin"/>
</dbReference>
<keyword evidence="3" id="KW-1185">Reference proteome</keyword>
<dbReference type="EMBL" id="JBHRSP010000042">
    <property type="protein sequence ID" value="MFC3075875.1"/>
    <property type="molecule type" value="Genomic_DNA"/>
</dbReference>
<dbReference type="Pfam" id="PF04365">
    <property type="entry name" value="BrnT_toxin"/>
    <property type="match status" value="1"/>
</dbReference>
<dbReference type="Proteomes" id="UP001595377">
    <property type="component" value="Unassembled WGS sequence"/>
</dbReference>
<keyword evidence="1" id="KW-1133">Transmembrane helix</keyword>